<evidence type="ECO:0000313" key="5">
    <source>
        <dbReference type="Proteomes" id="UP000054266"/>
    </source>
</evidence>
<name>A0A0D2G0Y0_9EURO</name>
<dbReference type="InterPro" id="IPR036291">
    <property type="entry name" value="NAD(P)-bd_dom_sf"/>
</dbReference>
<dbReference type="Gene3D" id="3.40.50.720">
    <property type="entry name" value="NAD(P)-binding Rossmann-like Domain"/>
    <property type="match status" value="1"/>
</dbReference>
<reference evidence="4 5" key="1">
    <citation type="submission" date="2015-01" db="EMBL/GenBank/DDBJ databases">
        <title>The Genome Sequence of Capronia semiimmersa CBS27337.</title>
        <authorList>
            <consortium name="The Broad Institute Genomics Platform"/>
            <person name="Cuomo C."/>
            <person name="de Hoog S."/>
            <person name="Gorbushina A."/>
            <person name="Stielow B."/>
            <person name="Teixiera M."/>
            <person name="Abouelleil A."/>
            <person name="Chapman S.B."/>
            <person name="Priest M."/>
            <person name="Young S.K."/>
            <person name="Wortman J."/>
            <person name="Nusbaum C."/>
            <person name="Birren B."/>
        </authorList>
    </citation>
    <scope>NUCLEOTIDE SEQUENCE [LARGE SCALE GENOMIC DNA]</scope>
    <source>
        <strain evidence="4 5">CBS 27337</strain>
    </source>
</reference>
<dbReference type="AlphaFoldDB" id="A0A0D2G0Y0"/>
<dbReference type="InterPro" id="IPR013149">
    <property type="entry name" value="ADH-like_C"/>
</dbReference>
<dbReference type="GO" id="GO:0016651">
    <property type="term" value="F:oxidoreductase activity, acting on NAD(P)H"/>
    <property type="evidence" value="ECO:0007669"/>
    <property type="project" value="InterPro"/>
</dbReference>
<dbReference type="Gene3D" id="3.90.180.10">
    <property type="entry name" value="Medium-chain alcohol dehydrogenases, catalytic domain"/>
    <property type="match status" value="1"/>
</dbReference>
<sequence length="344" mass="36137">MGQTNQAAWLREVKQTFAIGPSEIGKPGKDEVLVRNHAIAINPVDHLQQSGGYPAGPLPRILGNDIAGEIIEVGEKVTQFRKGDRVLGHCTALNTDEPKHGGFQENTVVPTVGCAAIPEDMQYEDACVLPLAISTAAMGLFHREHLGLRLPSAVQKEPLKGNAGTVLVWGGSSSVGSAAIQLAVAAGYTVITTSSPRNYPLCKSLGATEVFDHASLSIVGDLTRAIQQYNFVGAFDAISTRDTQLNIAQVLAQLGGGRMALTLPATPDIPATVDVKMVFAVFILDQDKALGRAIYGDFLPAALKDGRIKPAPRADVVGNGVEHIQAAAVKLRAGVSGSKVVVTL</sequence>
<feature type="domain" description="Enoyl reductase (ER)" evidence="3">
    <location>
        <begin position="14"/>
        <end position="342"/>
    </location>
</feature>
<comment type="similarity">
    <text evidence="1">Belongs to the zinc-containing alcohol dehydrogenase family.</text>
</comment>
<dbReference type="SMART" id="SM00829">
    <property type="entry name" value="PKS_ER"/>
    <property type="match status" value="1"/>
</dbReference>
<dbReference type="InterPro" id="IPR047122">
    <property type="entry name" value="Trans-enoyl_RdTase-like"/>
</dbReference>
<dbReference type="SUPFAM" id="SSF51735">
    <property type="entry name" value="NAD(P)-binding Rossmann-fold domains"/>
    <property type="match status" value="1"/>
</dbReference>
<dbReference type="PANTHER" id="PTHR45348">
    <property type="entry name" value="HYPOTHETICAL OXIDOREDUCTASE (EUROFUNG)"/>
    <property type="match status" value="1"/>
</dbReference>
<dbReference type="HOGENOM" id="CLU_026673_16_5_1"/>
<accession>A0A0D2G0Y0</accession>
<dbReference type="Proteomes" id="UP000054266">
    <property type="component" value="Unassembled WGS sequence"/>
</dbReference>
<dbReference type="PANTHER" id="PTHR45348:SF2">
    <property type="entry name" value="ZINC-TYPE ALCOHOL DEHYDROGENASE-LIKE PROTEIN C2E1P3.01"/>
    <property type="match status" value="1"/>
</dbReference>
<dbReference type="CDD" id="cd08249">
    <property type="entry name" value="enoyl_reductase_like"/>
    <property type="match status" value="1"/>
</dbReference>
<dbReference type="SUPFAM" id="SSF50129">
    <property type="entry name" value="GroES-like"/>
    <property type="match status" value="1"/>
</dbReference>
<dbReference type="InterPro" id="IPR020843">
    <property type="entry name" value="ER"/>
</dbReference>
<dbReference type="InterPro" id="IPR013154">
    <property type="entry name" value="ADH-like_N"/>
</dbReference>
<dbReference type="EMBL" id="KN846956">
    <property type="protein sequence ID" value="KIW72390.1"/>
    <property type="molecule type" value="Genomic_DNA"/>
</dbReference>
<evidence type="ECO:0000313" key="4">
    <source>
        <dbReference type="EMBL" id="KIW72390.1"/>
    </source>
</evidence>
<dbReference type="STRING" id="5601.A0A0D2G0Y0"/>
<evidence type="ECO:0000256" key="1">
    <source>
        <dbReference type="ARBA" id="ARBA00008072"/>
    </source>
</evidence>
<keyword evidence="2" id="KW-0560">Oxidoreductase</keyword>
<dbReference type="Pfam" id="PF00107">
    <property type="entry name" value="ADH_zinc_N"/>
    <property type="match status" value="1"/>
</dbReference>
<evidence type="ECO:0000256" key="2">
    <source>
        <dbReference type="ARBA" id="ARBA00023002"/>
    </source>
</evidence>
<keyword evidence="5" id="KW-1185">Reference proteome</keyword>
<gene>
    <name evidence="4" type="ORF">PV04_00587</name>
</gene>
<dbReference type="InterPro" id="IPR011032">
    <property type="entry name" value="GroES-like_sf"/>
</dbReference>
<organism evidence="4 5">
    <name type="scientific">Phialophora macrospora</name>
    <dbReference type="NCBI Taxonomy" id="1851006"/>
    <lineage>
        <taxon>Eukaryota</taxon>
        <taxon>Fungi</taxon>
        <taxon>Dikarya</taxon>
        <taxon>Ascomycota</taxon>
        <taxon>Pezizomycotina</taxon>
        <taxon>Eurotiomycetes</taxon>
        <taxon>Chaetothyriomycetidae</taxon>
        <taxon>Chaetothyriales</taxon>
        <taxon>Herpotrichiellaceae</taxon>
        <taxon>Phialophora</taxon>
    </lineage>
</organism>
<proteinExistence type="inferred from homology"/>
<protein>
    <recommendedName>
        <fullName evidence="3">Enoyl reductase (ER) domain-containing protein</fullName>
    </recommendedName>
</protein>
<evidence type="ECO:0000259" key="3">
    <source>
        <dbReference type="SMART" id="SM00829"/>
    </source>
</evidence>
<dbReference type="Pfam" id="PF08240">
    <property type="entry name" value="ADH_N"/>
    <property type="match status" value="1"/>
</dbReference>